<protein>
    <recommendedName>
        <fullName evidence="1">Metal-dependent carboxypeptidase</fullName>
        <ecNumber evidence="1">3.4.17.19</ecNumber>
    </recommendedName>
</protein>
<comment type="cofactor">
    <cofactor evidence="2">
        <name>Zn(2+)</name>
        <dbReference type="ChEBI" id="CHEBI:29105"/>
    </cofactor>
    <text evidence="2">Binds 1 zinc ion per subunit.</text>
</comment>
<sequence length="498" mass="58938">MENYITLYKETRRKLKAYRYFGWLMGWDQETEAPELAVEYRTKQYQVLAEESYKLQSDPQFMEAIEKLHENLDQLGDQDFKVEIKNAYKDLRIVKKVPKDEFIAYQVLVSQGSQIWAKAKDNNDFSMFEPTLEKIVEFNRKFVKYLETPELKGYDILLDMYEEGFGVQEYDLFFNTLKEELVPFVLEVTKNNRQKFSRRLTKAVYPKDKQKEFSEYLIEVFNYDLKRGVLKESAHPFTSGVSTRDTRITTHYHEDNFTSSIFSTIHEMGHAIYELQNDPKYDDTSLHGGTSLGIHESQSRMYENMIARSMAFWKTHYPKLVELFPKQLKDISVEEFHRFINQAQRSLIRIEADELTYSLHVMVRYELEKQLINGKLKVKDLPNKWKSLMSKYVGKRPTTDKEGVLQDIHWSGGMIGYFPTYALGSAYAAQMYQAMNKEIDIEKEIENNNIKAINEWLRKHVHQFAQSKTPKEILNICTKEDFNPTYYVDYLKNKFSSV</sequence>
<dbReference type="InterPro" id="IPR001333">
    <property type="entry name" value="Peptidase_M32_Taq"/>
</dbReference>
<keyword evidence="5" id="KW-1185">Reference proteome</keyword>
<comment type="caution">
    <text evidence="4">The sequence shown here is derived from an EMBL/GenBank/DDBJ whole genome shotgun (WGS) entry which is preliminary data.</text>
</comment>
<evidence type="ECO:0000313" key="4">
    <source>
        <dbReference type="EMBL" id="MDI6452627.1"/>
    </source>
</evidence>
<dbReference type="CDD" id="cd06460">
    <property type="entry name" value="M32_Taq"/>
    <property type="match status" value="1"/>
</dbReference>
<dbReference type="Gene3D" id="1.10.1370.30">
    <property type="match status" value="1"/>
</dbReference>
<evidence type="ECO:0000313" key="5">
    <source>
        <dbReference type="Proteomes" id="UP001431532"/>
    </source>
</evidence>
<dbReference type="PANTHER" id="PTHR34217">
    <property type="entry name" value="METAL-DEPENDENT CARBOXYPEPTIDASE"/>
    <property type="match status" value="1"/>
</dbReference>
<dbReference type="PROSITE" id="PS52034">
    <property type="entry name" value="PEPTIDASE_M32"/>
    <property type="match status" value="1"/>
</dbReference>
<dbReference type="EMBL" id="JASCXW010000007">
    <property type="protein sequence ID" value="MDI6452627.1"/>
    <property type="molecule type" value="Genomic_DNA"/>
</dbReference>
<dbReference type="GO" id="GO:0004181">
    <property type="term" value="F:metallocarboxypeptidase activity"/>
    <property type="evidence" value="ECO:0007669"/>
    <property type="project" value="UniProtKB-UniRule"/>
</dbReference>
<keyword evidence="1 4" id="KW-0378">Hydrolase</keyword>
<keyword evidence="1" id="KW-0482">Metalloprotease</keyword>
<proteinExistence type="inferred from homology"/>
<feature type="binding site" evidence="2">
    <location>
        <position position="296"/>
    </location>
    <ligand>
        <name>Zn(2+)</name>
        <dbReference type="ChEBI" id="CHEBI:29105"/>
        <note>catalytic</note>
    </ligand>
</feature>
<dbReference type="RefSeq" id="WP_282839044.1">
    <property type="nucleotide sequence ID" value="NZ_JASCXW010000007.1"/>
</dbReference>
<dbReference type="AlphaFoldDB" id="A0AAW6U3Z5"/>
<keyword evidence="1" id="KW-0645">Protease</keyword>
<name>A0AAW6U3Z5_9MOLU</name>
<comment type="similarity">
    <text evidence="1">Belongs to the peptidase M32 family.</text>
</comment>
<comment type="function">
    <text evidence="1">Broad specificity carboxypetidase that releases amino acids sequentially from the C-terminus, including neutral, aromatic, polar and basic residues.</text>
</comment>
<dbReference type="Pfam" id="PF02074">
    <property type="entry name" value="Peptidase_M32"/>
    <property type="match status" value="1"/>
</dbReference>
<gene>
    <name evidence="4" type="ORF">QJ521_03525</name>
</gene>
<evidence type="ECO:0000256" key="3">
    <source>
        <dbReference type="PIRSR" id="PIRSR006615-2"/>
    </source>
</evidence>
<feature type="active site" description="Proton donor/acceptor" evidence="3">
    <location>
        <position position="267"/>
    </location>
</feature>
<dbReference type="PRINTS" id="PR00998">
    <property type="entry name" value="CRBOXYPTASET"/>
</dbReference>
<keyword evidence="2" id="KW-0862">Zinc</keyword>
<accession>A0AAW6U3Z5</accession>
<evidence type="ECO:0000256" key="2">
    <source>
        <dbReference type="PIRSR" id="PIRSR006615-1"/>
    </source>
</evidence>
<reference evidence="4" key="1">
    <citation type="submission" date="2023-05" db="EMBL/GenBank/DDBJ databases">
        <title>Mariniplasma microaerophilum sp. nov., a novel anaerobic mollicute isolated from terrestrial mud volcano, Taman Peninsula, Russia.</title>
        <authorList>
            <person name="Khomyakova M.A."/>
            <person name="Merkel A.Y."/>
            <person name="Slobodkin A.I."/>
        </authorList>
    </citation>
    <scope>NUCLEOTIDE SEQUENCE</scope>
    <source>
        <strain evidence="4">M4Ah</strain>
    </source>
</reference>
<dbReference type="SUPFAM" id="SSF55486">
    <property type="entry name" value="Metalloproteases ('zincins'), catalytic domain"/>
    <property type="match status" value="1"/>
</dbReference>
<dbReference type="GO" id="GO:0046872">
    <property type="term" value="F:metal ion binding"/>
    <property type="evidence" value="ECO:0007669"/>
    <property type="project" value="UniProtKB-KW"/>
</dbReference>
<comment type="catalytic activity">
    <reaction evidence="1">
        <text>Release of a C-terminal amino acid with broad specificity, except for -Pro.</text>
        <dbReference type="EC" id="3.4.17.19"/>
    </reaction>
</comment>
<keyword evidence="1 2" id="KW-0479">Metal-binding</keyword>
<feature type="binding site" evidence="2">
    <location>
        <position position="266"/>
    </location>
    <ligand>
        <name>Zn(2+)</name>
        <dbReference type="ChEBI" id="CHEBI:29105"/>
        <note>catalytic</note>
    </ligand>
</feature>
<dbReference type="PIRSF" id="PIRSF006615">
    <property type="entry name" value="Zn_crbxpep_Taq"/>
    <property type="match status" value="1"/>
</dbReference>
<organism evidence="4 5">
    <name type="scientific">Peloplasma aerotolerans</name>
    <dbReference type="NCBI Taxonomy" id="3044389"/>
    <lineage>
        <taxon>Bacteria</taxon>
        <taxon>Bacillati</taxon>
        <taxon>Mycoplasmatota</taxon>
        <taxon>Mollicutes</taxon>
        <taxon>Acholeplasmatales</taxon>
        <taxon>Acholeplasmataceae</taxon>
        <taxon>Peloplasma</taxon>
    </lineage>
</organism>
<dbReference type="PANTHER" id="PTHR34217:SF1">
    <property type="entry name" value="CARBOXYPEPTIDASE 1"/>
    <property type="match status" value="1"/>
</dbReference>
<feature type="binding site" evidence="2">
    <location>
        <position position="270"/>
    </location>
    <ligand>
        <name>Zn(2+)</name>
        <dbReference type="ChEBI" id="CHEBI:29105"/>
        <note>catalytic</note>
    </ligand>
</feature>
<dbReference type="EC" id="3.4.17.19" evidence="1"/>
<dbReference type="GO" id="GO:0006508">
    <property type="term" value="P:proteolysis"/>
    <property type="evidence" value="ECO:0007669"/>
    <property type="project" value="UniProtKB-UniRule"/>
</dbReference>
<evidence type="ECO:0000256" key="1">
    <source>
        <dbReference type="PIRNR" id="PIRNR006615"/>
    </source>
</evidence>
<keyword evidence="1 4" id="KW-0121">Carboxypeptidase</keyword>
<dbReference type="Proteomes" id="UP001431532">
    <property type="component" value="Unassembled WGS sequence"/>
</dbReference>